<feature type="chain" id="PRO_5035151997" evidence="1">
    <location>
        <begin position="20"/>
        <end position="105"/>
    </location>
</feature>
<organism evidence="2 3">
    <name type="scientific">Danaus chrysippus</name>
    <name type="common">African queen</name>
    <dbReference type="NCBI Taxonomy" id="151541"/>
    <lineage>
        <taxon>Eukaryota</taxon>
        <taxon>Metazoa</taxon>
        <taxon>Ecdysozoa</taxon>
        <taxon>Arthropoda</taxon>
        <taxon>Hexapoda</taxon>
        <taxon>Insecta</taxon>
        <taxon>Pterygota</taxon>
        <taxon>Neoptera</taxon>
        <taxon>Endopterygota</taxon>
        <taxon>Lepidoptera</taxon>
        <taxon>Glossata</taxon>
        <taxon>Ditrysia</taxon>
        <taxon>Papilionoidea</taxon>
        <taxon>Nymphalidae</taxon>
        <taxon>Danainae</taxon>
        <taxon>Danaini</taxon>
        <taxon>Danaina</taxon>
        <taxon>Danaus</taxon>
        <taxon>Anosia</taxon>
    </lineage>
</organism>
<gene>
    <name evidence="2" type="ORF">DCHRY22_LOCUS9167</name>
</gene>
<dbReference type="Proteomes" id="UP000789524">
    <property type="component" value="Unassembled WGS sequence"/>
</dbReference>
<name>A0A8J2W5R0_9NEOP</name>
<reference evidence="2" key="1">
    <citation type="submission" date="2021-09" db="EMBL/GenBank/DDBJ databases">
        <authorList>
            <person name="Martin H S."/>
        </authorList>
    </citation>
    <scope>NUCLEOTIDE SEQUENCE</scope>
</reference>
<feature type="signal peptide" evidence="1">
    <location>
        <begin position="1"/>
        <end position="19"/>
    </location>
</feature>
<keyword evidence="3" id="KW-1185">Reference proteome</keyword>
<dbReference type="AlphaFoldDB" id="A0A8J2W5R0"/>
<protein>
    <submittedName>
        <fullName evidence="2">(African queen) hypothetical protein</fullName>
    </submittedName>
</protein>
<keyword evidence="1" id="KW-0732">Signal</keyword>
<evidence type="ECO:0000313" key="2">
    <source>
        <dbReference type="EMBL" id="CAG9570284.1"/>
    </source>
</evidence>
<comment type="caution">
    <text evidence="2">The sequence shown here is derived from an EMBL/GenBank/DDBJ whole genome shotgun (WGS) entry which is preliminary data.</text>
</comment>
<evidence type="ECO:0000256" key="1">
    <source>
        <dbReference type="SAM" id="SignalP"/>
    </source>
</evidence>
<accession>A0A8J2W5R0</accession>
<sequence>MKWFVLSVLACLVAHEANAQRMLGRLGLGGLGTGLGYGDEMLGLDGGLGVGSGLGYGGLGLGTSGAELDKLGPKSLDTSICEGCLASTNISFVRLRFAFAHVRAM</sequence>
<evidence type="ECO:0000313" key="3">
    <source>
        <dbReference type="Proteomes" id="UP000789524"/>
    </source>
</evidence>
<dbReference type="EMBL" id="CAKASE010000065">
    <property type="protein sequence ID" value="CAG9570284.1"/>
    <property type="molecule type" value="Genomic_DNA"/>
</dbReference>
<proteinExistence type="predicted"/>